<dbReference type="AlphaFoldDB" id="A0A8J2FTP5"/>
<protein>
    <submittedName>
        <fullName evidence="2">Uncharacterized protein</fullName>
    </submittedName>
</protein>
<evidence type="ECO:0000256" key="1">
    <source>
        <dbReference type="SAM" id="Coils"/>
    </source>
</evidence>
<gene>
    <name evidence="2" type="ORF">MPNT_50170</name>
</gene>
<keyword evidence="1" id="KW-0175">Coiled coil</keyword>
<dbReference type="EMBL" id="CAJNOB010000045">
    <property type="protein sequence ID" value="CAF0702725.1"/>
    <property type="molecule type" value="Genomic_DNA"/>
</dbReference>
<evidence type="ECO:0000313" key="3">
    <source>
        <dbReference type="Proteomes" id="UP000663859"/>
    </source>
</evidence>
<name>A0A8J2FTP5_9BACT</name>
<sequence length="150" mass="16977">MAPSVPKISLDLCFPIVTFSGQQPSSLYMRNQRNLSVVVTGILSLLLFASSGYPSSSQDEAIREQMRQARLRLHQLREEQERKWEQAIAAMNAAGPQEKLNAVVAVLNQLAEERRVLRRERKRLFEKIRELRRAKQTPGATVVPPGEEAP</sequence>
<dbReference type="Proteomes" id="UP000663859">
    <property type="component" value="Unassembled WGS sequence"/>
</dbReference>
<comment type="caution">
    <text evidence="2">The sequence shown here is derived from an EMBL/GenBank/DDBJ whole genome shotgun (WGS) entry which is preliminary data.</text>
</comment>
<organism evidence="2 3">
    <name type="scientific">Candidatus Methylacidithermus pantelleriae</name>
    <dbReference type="NCBI Taxonomy" id="2744239"/>
    <lineage>
        <taxon>Bacteria</taxon>
        <taxon>Pseudomonadati</taxon>
        <taxon>Verrucomicrobiota</taxon>
        <taxon>Methylacidiphilae</taxon>
        <taxon>Methylacidiphilales</taxon>
        <taxon>Methylacidiphilaceae</taxon>
        <taxon>Candidatus Methylacidithermus</taxon>
    </lineage>
</organism>
<keyword evidence="3" id="KW-1185">Reference proteome</keyword>
<accession>A0A8J2FTP5</accession>
<feature type="coiled-coil region" evidence="1">
    <location>
        <begin position="59"/>
        <end position="134"/>
    </location>
</feature>
<proteinExistence type="predicted"/>
<reference evidence="2" key="1">
    <citation type="submission" date="2021-02" db="EMBL/GenBank/DDBJ databases">
        <authorList>
            <person name="Cremers G."/>
            <person name="Picone N."/>
        </authorList>
    </citation>
    <scope>NUCLEOTIDE SEQUENCE</scope>
    <source>
        <strain evidence="2">PQ17</strain>
    </source>
</reference>
<evidence type="ECO:0000313" key="2">
    <source>
        <dbReference type="EMBL" id="CAF0702725.1"/>
    </source>
</evidence>